<evidence type="ECO:0000313" key="9">
    <source>
        <dbReference type="Proteomes" id="UP000176376"/>
    </source>
</evidence>
<dbReference type="InterPro" id="IPR010445">
    <property type="entry name" value="LapA_dom"/>
</dbReference>
<dbReference type="EMBL" id="MGAY01000014">
    <property type="protein sequence ID" value="OGK57063.1"/>
    <property type="molecule type" value="Genomic_DNA"/>
</dbReference>
<evidence type="ECO:0000256" key="1">
    <source>
        <dbReference type="ARBA" id="ARBA00022475"/>
    </source>
</evidence>
<dbReference type="GO" id="GO:0005886">
    <property type="term" value="C:plasma membrane"/>
    <property type="evidence" value="ECO:0007669"/>
    <property type="project" value="InterPro"/>
</dbReference>
<feature type="domain" description="Lipopolysaccharide assembly protein A" evidence="7">
    <location>
        <begin position="20"/>
        <end position="82"/>
    </location>
</feature>
<proteinExistence type="predicted"/>
<evidence type="ECO:0000256" key="3">
    <source>
        <dbReference type="ARBA" id="ARBA00022989"/>
    </source>
</evidence>
<name>A0A1F7JN81_9BACT</name>
<feature type="coiled-coil region" evidence="5">
    <location>
        <begin position="76"/>
        <end position="110"/>
    </location>
</feature>
<dbReference type="AlphaFoldDB" id="A0A1F7JN81"/>
<keyword evidence="3 6" id="KW-1133">Transmembrane helix</keyword>
<keyword evidence="4 6" id="KW-0472">Membrane</keyword>
<evidence type="ECO:0000256" key="4">
    <source>
        <dbReference type="ARBA" id="ARBA00023136"/>
    </source>
</evidence>
<organism evidence="8 9">
    <name type="scientific">Candidatus Roizmanbacteria bacterium RIFCSPLOWO2_02_FULL_38_10</name>
    <dbReference type="NCBI Taxonomy" id="1802074"/>
    <lineage>
        <taxon>Bacteria</taxon>
        <taxon>Candidatus Roizmaniibacteriota</taxon>
    </lineage>
</organism>
<dbReference type="Pfam" id="PF06305">
    <property type="entry name" value="LapA_dom"/>
    <property type="match status" value="1"/>
</dbReference>
<keyword evidence="2 6" id="KW-0812">Transmembrane</keyword>
<reference evidence="8 9" key="1">
    <citation type="journal article" date="2016" name="Nat. Commun.">
        <title>Thousands of microbial genomes shed light on interconnected biogeochemical processes in an aquifer system.</title>
        <authorList>
            <person name="Anantharaman K."/>
            <person name="Brown C.T."/>
            <person name="Hug L.A."/>
            <person name="Sharon I."/>
            <person name="Castelle C.J."/>
            <person name="Probst A.J."/>
            <person name="Thomas B.C."/>
            <person name="Singh A."/>
            <person name="Wilkins M.J."/>
            <person name="Karaoz U."/>
            <person name="Brodie E.L."/>
            <person name="Williams K.H."/>
            <person name="Hubbard S.S."/>
            <person name="Banfield J.F."/>
        </authorList>
    </citation>
    <scope>NUCLEOTIDE SEQUENCE [LARGE SCALE GENOMIC DNA]</scope>
</reference>
<evidence type="ECO:0000256" key="6">
    <source>
        <dbReference type="SAM" id="Phobius"/>
    </source>
</evidence>
<evidence type="ECO:0000256" key="5">
    <source>
        <dbReference type="SAM" id="Coils"/>
    </source>
</evidence>
<evidence type="ECO:0000259" key="7">
    <source>
        <dbReference type="Pfam" id="PF06305"/>
    </source>
</evidence>
<dbReference type="CDD" id="cd14686">
    <property type="entry name" value="bZIP"/>
    <property type="match status" value="1"/>
</dbReference>
<dbReference type="Proteomes" id="UP000176376">
    <property type="component" value="Unassembled WGS sequence"/>
</dbReference>
<accession>A0A1F7JN81</accession>
<feature type="transmembrane region" description="Helical" evidence="6">
    <location>
        <begin position="37"/>
        <end position="60"/>
    </location>
</feature>
<sequence length="113" mass="12568">METLLLLALFGIIAAIFATQNSINVSIMLFGYSIKAIPLYLIVSGSILIGLLLSFIISFVNSISTSFRLHGKDVKIKETKKTVIDLTKRNRELELEIAKLKEQNAKTITEKQA</sequence>
<gene>
    <name evidence="8" type="ORF">A3J15_01965</name>
</gene>
<protein>
    <recommendedName>
        <fullName evidence="7">Lipopolysaccharide assembly protein A domain-containing protein</fullName>
    </recommendedName>
</protein>
<keyword evidence="5" id="KW-0175">Coiled coil</keyword>
<dbReference type="STRING" id="1802074.A3J15_01965"/>
<keyword evidence="1" id="KW-1003">Cell membrane</keyword>
<evidence type="ECO:0000313" key="8">
    <source>
        <dbReference type="EMBL" id="OGK57063.1"/>
    </source>
</evidence>
<evidence type="ECO:0000256" key="2">
    <source>
        <dbReference type="ARBA" id="ARBA00022692"/>
    </source>
</evidence>
<comment type="caution">
    <text evidence="8">The sequence shown here is derived from an EMBL/GenBank/DDBJ whole genome shotgun (WGS) entry which is preliminary data.</text>
</comment>